<dbReference type="CDD" id="cd11875">
    <property type="entry name" value="SH3_CD2AP-like_3"/>
    <property type="match status" value="1"/>
</dbReference>
<dbReference type="GO" id="GO:0051130">
    <property type="term" value="P:positive regulation of cellular component organization"/>
    <property type="evidence" value="ECO:0007669"/>
    <property type="project" value="UniProtKB-ARBA"/>
</dbReference>
<keyword evidence="11" id="KW-1185">Reference proteome</keyword>
<evidence type="ECO:0000256" key="3">
    <source>
        <dbReference type="ARBA" id="ARBA00022553"/>
    </source>
</evidence>
<feature type="region of interest" description="Disordered" evidence="8">
    <location>
        <begin position="266"/>
        <end position="308"/>
    </location>
</feature>
<dbReference type="Pfam" id="PF00018">
    <property type="entry name" value="SH3_1"/>
    <property type="match status" value="1"/>
</dbReference>
<dbReference type="Proteomes" id="UP001201812">
    <property type="component" value="Unassembled WGS sequence"/>
</dbReference>
<feature type="compositionally biased region" description="Polar residues" evidence="8">
    <location>
        <begin position="288"/>
        <end position="308"/>
    </location>
</feature>
<comment type="caution">
    <text evidence="10">The sequence shown here is derived from an EMBL/GenBank/DDBJ whole genome shotgun (WGS) entry which is preliminary data.</text>
</comment>
<dbReference type="PROSITE" id="PS50002">
    <property type="entry name" value="SH3"/>
    <property type="match status" value="2"/>
</dbReference>
<keyword evidence="4 7" id="KW-0175">Coiled coil</keyword>
<name>A0AAD4N270_9BILA</name>
<dbReference type="FunFam" id="2.30.30.40:FF:000033">
    <property type="entry name" value="FCH and double SH3 domains protein 2"/>
    <property type="match status" value="1"/>
</dbReference>
<dbReference type="SUPFAM" id="SSF50044">
    <property type="entry name" value="SH3-domain"/>
    <property type="match status" value="2"/>
</dbReference>
<reference evidence="10" key="1">
    <citation type="submission" date="2022-01" db="EMBL/GenBank/DDBJ databases">
        <title>Genome Sequence Resource for Two Populations of Ditylenchus destructor, the Migratory Endoparasitic Phytonematode.</title>
        <authorList>
            <person name="Zhang H."/>
            <person name="Lin R."/>
            <person name="Xie B."/>
        </authorList>
    </citation>
    <scope>NUCLEOTIDE SEQUENCE</scope>
    <source>
        <strain evidence="10">BazhouSP</strain>
    </source>
</reference>
<dbReference type="InterPro" id="IPR050384">
    <property type="entry name" value="Endophilin_SH3RF"/>
</dbReference>
<evidence type="ECO:0000313" key="10">
    <source>
        <dbReference type="EMBL" id="KAI1711169.1"/>
    </source>
</evidence>
<feature type="coiled-coil region" evidence="7">
    <location>
        <begin position="602"/>
        <end position="632"/>
    </location>
</feature>
<evidence type="ECO:0000256" key="2">
    <source>
        <dbReference type="ARBA" id="ARBA00022443"/>
    </source>
</evidence>
<dbReference type="InterPro" id="IPR001452">
    <property type="entry name" value="SH3_domain"/>
</dbReference>
<evidence type="ECO:0000313" key="11">
    <source>
        <dbReference type="Proteomes" id="UP001201812"/>
    </source>
</evidence>
<dbReference type="PANTHER" id="PTHR14167:SF81">
    <property type="entry name" value="ENDOPHILIN-A"/>
    <property type="match status" value="1"/>
</dbReference>
<keyword evidence="3" id="KW-0597">Phosphoprotein</keyword>
<sequence length="632" mass="67847">MQHRQPSYSDLLQFSGLNNCWPSAPSHHPSTGNNYSAVPQDCLIDFTSDEDMASSTEQRTTAEARAGNVRNMIDRLSKVDVGMHSNLPATNASGNAANNGSFGLSGKGDIHLRRVNLNQRMAVVRFSYAAQQEDELNLKEGDELEILEDVEDGWARGQIVGHVNTSSASVAGSASSSIGKIGLFPTNFVSFASEFPSSNTSTFTTSTISSLPRAMEDKSGKEHSANGLSATESVSATVKNLPESILTSPVSNTTVLPSTFKTTTSAFTPPTNTIVSSSRRSNAVFPAESSTTPEHQPQQVPSSGQTTANKGKELAKVMYKYEAANPDELALPEGAIITVLNKNCEDEGWYEGEYNGKRGLFPENFVKLITEPQIMDKSSPSTTHPPPALPAKPAKPNVNAPLQQPNHYSLAPVANARDSTITATTVSDSLAARPVHEERKSMIAGLQSKLFPQGKLPPQFPHKSPPTFSSSSTVNPEAVNKDTRSTSSSAEDLNKLSSLTKTRPMQANKRPPSMNFRASKHIMTNSVTTFDESPGAPTSTTLFQSSITSAPSMTTSMVTREVPAAPKPSSLPSTGIGRHSTIPTSGTGQSSSISTENQWISRHDFEKYKAEMNRKLDELAQQIAELKATKSN</sequence>
<protein>
    <submittedName>
        <fullName evidence="10">Variant SH3 domain-containing protein</fullName>
    </submittedName>
</protein>
<dbReference type="InterPro" id="IPR036028">
    <property type="entry name" value="SH3-like_dom_sf"/>
</dbReference>
<evidence type="ECO:0000256" key="7">
    <source>
        <dbReference type="SAM" id="Coils"/>
    </source>
</evidence>
<feature type="compositionally biased region" description="Low complexity" evidence="8">
    <location>
        <begin position="391"/>
        <end position="400"/>
    </location>
</feature>
<dbReference type="Gene3D" id="2.30.30.40">
    <property type="entry name" value="SH3 Domains"/>
    <property type="match status" value="2"/>
</dbReference>
<evidence type="ECO:0000256" key="5">
    <source>
        <dbReference type="ARBA" id="ARBA00023136"/>
    </source>
</evidence>
<dbReference type="PANTHER" id="PTHR14167">
    <property type="entry name" value="SH3 DOMAIN-CONTAINING"/>
    <property type="match status" value="1"/>
</dbReference>
<feature type="domain" description="SH3" evidence="9">
    <location>
        <begin position="310"/>
        <end position="371"/>
    </location>
</feature>
<feature type="region of interest" description="Disordered" evidence="8">
    <location>
        <begin position="451"/>
        <end position="521"/>
    </location>
</feature>
<dbReference type="Pfam" id="PF14604">
    <property type="entry name" value="SH3_9"/>
    <property type="match status" value="1"/>
</dbReference>
<feature type="compositionally biased region" description="Low complexity" evidence="8">
    <location>
        <begin position="580"/>
        <end position="595"/>
    </location>
</feature>
<evidence type="ECO:0000256" key="1">
    <source>
        <dbReference type="ARBA" id="ARBA00004170"/>
    </source>
</evidence>
<accession>A0AAD4N270</accession>
<gene>
    <name evidence="10" type="ORF">DdX_10423</name>
</gene>
<feature type="compositionally biased region" description="Polar residues" evidence="8">
    <location>
        <begin position="485"/>
        <end position="505"/>
    </location>
</feature>
<keyword evidence="2 6" id="KW-0728">SH3 domain</keyword>
<dbReference type="SMART" id="SM00326">
    <property type="entry name" value="SH3"/>
    <property type="match status" value="2"/>
</dbReference>
<dbReference type="PRINTS" id="PR00452">
    <property type="entry name" value="SH3DOMAIN"/>
</dbReference>
<proteinExistence type="predicted"/>
<evidence type="ECO:0000259" key="9">
    <source>
        <dbReference type="PROSITE" id="PS50002"/>
    </source>
</evidence>
<feature type="compositionally biased region" description="Polar residues" evidence="8">
    <location>
        <begin position="466"/>
        <end position="475"/>
    </location>
</feature>
<evidence type="ECO:0000256" key="4">
    <source>
        <dbReference type="ARBA" id="ARBA00023054"/>
    </source>
</evidence>
<keyword evidence="5" id="KW-0472">Membrane</keyword>
<evidence type="ECO:0000256" key="8">
    <source>
        <dbReference type="SAM" id="MobiDB-lite"/>
    </source>
</evidence>
<feature type="region of interest" description="Disordered" evidence="8">
    <location>
        <begin position="552"/>
        <end position="598"/>
    </location>
</feature>
<feature type="domain" description="SH3" evidence="9">
    <location>
        <begin position="117"/>
        <end position="194"/>
    </location>
</feature>
<feature type="region of interest" description="Disordered" evidence="8">
    <location>
        <begin position="375"/>
        <end position="400"/>
    </location>
</feature>
<comment type="subcellular location">
    <subcellularLocation>
        <location evidence="1">Membrane</location>
        <topology evidence="1">Peripheral membrane protein</topology>
    </subcellularLocation>
</comment>
<evidence type="ECO:0000256" key="6">
    <source>
        <dbReference type="PROSITE-ProRule" id="PRU00192"/>
    </source>
</evidence>
<dbReference type="AlphaFoldDB" id="A0AAD4N270"/>
<organism evidence="10 11">
    <name type="scientific">Ditylenchus destructor</name>
    <dbReference type="NCBI Taxonomy" id="166010"/>
    <lineage>
        <taxon>Eukaryota</taxon>
        <taxon>Metazoa</taxon>
        <taxon>Ecdysozoa</taxon>
        <taxon>Nematoda</taxon>
        <taxon>Chromadorea</taxon>
        <taxon>Rhabditida</taxon>
        <taxon>Tylenchina</taxon>
        <taxon>Tylenchomorpha</taxon>
        <taxon>Sphaerularioidea</taxon>
        <taxon>Anguinidae</taxon>
        <taxon>Anguininae</taxon>
        <taxon>Ditylenchus</taxon>
    </lineage>
</organism>
<dbReference type="EMBL" id="JAKKPZ010000023">
    <property type="protein sequence ID" value="KAI1711169.1"/>
    <property type="molecule type" value="Genomic_DNA"/>
</dbReference>